<keyword evidence="5" id="KW-0548">Nucleotidyltransferase</keyword>
<dbReference type="EC" id="2.7.7.6" evidence="2"/>
<dbReference type="Pfam" id="PF00562">
    <property type="entry name" value="RNA_pol_Rpb2_6"/>
    <property type="match status" value="1"/>
</dbReference>
<evidence type="ECO:0000256" key="1">
    <source>
        <dbReference type="ARBA" id="ARBA00006835"/>
    </source>
</evidence>
<dbReference type="AlphaFoldDB" id="A0AA86STG6"/>
<evidence type="ECO:0000256" key="4">
    <source>
        <dbReference type="ARBA" id="ARBA00022679"/>
    </source>
</evidence>
<gene>
    <name evidence="8" type="ORF">AYBTSS11_LOCUS17443</name>
</gene>
<dbReference type="PANTHER" id="PTHR20856">
    <property type="entry name" value="DNA-DIRECTED RNA POLYMERASE I SUBUNIT 2"/>
    <property type="match status" value="1"/>
</dbReference>
<feature type="domain" description="DNA-directed RNA polymerase subunit 2 hybrid-binding" evidence="7">
    <location>
        <begin position="2"/>
        <end position="63"/>
    </location>
</feature>
<evidence type="ECO:0000256" key="2">
    <source>
        <dbReference type="ARBA" id="ARBA00012418"/>
    </source>
</evidence>
<dbReference type="Gene3D" id="2.40.50.100">
    <property type="match status" value="1"/>
</dbReference>
<dbReference type="InterPro" id="IPR037033">
    <property type="entry name" value="DNA-dir_RNAP_su2_hyb_sf"/>
</dbReference>
<dbReference type="EMBL" id="OY731402">
    <property type="protein sequence ID" value="CAJ1957882.1"/>
    <property type="molecule type" value="Genomic_DNA"/>
</dbReference>
<dbReference type="GO" id="GO:0032549">
    <property type="term" value="F:ribonucleoside binding"/>
    <property type="evidence" value="ECO:0007669"/>
    <property type="project" value="InterPro"/>
</dbReference>
<name>A0AA86STG6_9FABA</name>
<accession>A0AA86STG6</accession>
<dbReference type="GO" id="GO:0006351">
    <property type="term" value="P:DNA-templated transcription"/>
    <property type="evidence" value="ECO:0007669"/>
    <property type="project" value="InterPro"/>
</dbReference>
<keyword evidence="3" id="KW-0240">DNA-directed RNA polymerase</keyword>
<dbReference type="Gene3D" id="2.40.270.10">
    <property type="entry name" value="DNA-directed RNA polymerase, subunit 2, domain 6"/>
    <property type="match status" value="1"/>
</dbReference>
<sequence length="127" mass="13990">MHQKPQVHRGKCIKKGHILADGAATVGGELALDKNVLVAYMPYEGYNSEDVVLISERLVYVDTKSPSHGFYLSSSLSLSTLLETFIDPPSPNPSLTSQTTTHHTPQFNLLNSIHSHSPQSERVLPMH</sequence>
<dbReference type="SUPFAM" id="SSF64484">
    <property type="entry name" value="beta and beta-prime subunits of DNA dependent RNA-polymerase"/>
    <property type="match status" value="1"/>
</dbReference>
<evidence type="ECO:0000256" key="6">
    <source>
        <dbReference type="ARBA" id="ARBA00023163"/>
    </source>
</evidence>
<evidence type="ECO:0000256" key="5">
    <source>
        <dbReference type="ARBA" id="ARBA00022695"/>
    </source>
</evidence>
<keyword evidence="9" id="KW-1185">Reference proteome</keyword>
<dbReference type="InterPro" id="IPR015712">
    <property type="entry name" value="DNA-dir_RNA_pol_su2"/>
</dbReference>
<organism evidence="8 9">
    <name type="scientific">Sphenostylis stenocarpa</name>
    <dbReference type="NCBI Taxonomy" id="92480"/>
    <lineage>
        <taxon>Eukaryota</taxon>
        <taxon>Viridiplantae</taxon>
        <taxon>Streptophyta</taxon>
        <taxon>Embryophyta</taxon>
        <taxon>Tracheophyta</taxon>
        <taxon>Spermatophyta</taxon>
        <taxon>Magnoliopsida</taxon>
        <taxon>eudicotyledons</taxon>
        <taxon>Gunneridae</taxon>
        <taxon>Pentapetalae</taxon>
        <taxon>rosids</taxon>
        <taxon>fabids</taxon>
        <taxon>Fabales</taxon>
        <taxon>Fabaceae</taxon>
        <taxon>Papilionoideae</taxon>
        <taxon>50 kb inversion clade</taxon>
        <taxon>NPAAA clade</taxon>
        <taxon>indigoferoid/millettioid clade</taxon>
        <taxon>Phaseoleae</taxon>
        <taxon>Sphenostylis</taxon>
    </lineage>
</organism>
<evidence type="ECO:0000259" key="7">
    <source>
        <dbReference type="Pfam" id="PF00562"/>
    </source>
</evidence>
<keyword evidence="6" id="KW-0804">Transcription</keyword>
<comment type="similarity">
    <text evidence="1">Belongs to the RNA polymerase beta chain family.</text>
</comment>
<keyword evidence="4" id="KW-0808">Transferase</keyword>
<dbReference type="GO" id="GO:0003899">
    <property type="term" value="F:DNA-directed RNA polymerase activity"/>
    <property type="evidence" value="ECO:0007669"/>
    <property type="project" value="UniProtKB-EC"/>
</dbReference>
<dbReference type="Proteomes" id="UP001189624">
    <property type="component" value="Chromosome 5"/>
</dbReference>
<reference evidence="8" key="1">
    <citation type="submission" date="2023-10" db="EMBL/GenBank/DDBJ databases">
        <authorList>
            <person name="Domelevo Entfellner J.-B."/>
        </authorList>
    </citation>
    <scope>NUCLEOTIDE SEQUENCE</scope>
</reference>
<evidence type="ECO:0000256" key="3">
    <source>
        <dbReference type="ARBA" id="ARBA00022478"/>
    </source>
</evidence>
<proteinExistence type="inferred from homology"/>
<dbReference type="InterPro" id="IPR007120">
    <property type="entry name" value="DNA-dir_RNAP_su2_dom"/>
</dbReference>
<evidence type="ECO:0000313" key="9">
    <source>
        <dbReference type="Proteomes" id="UP001189624"/>
    </source>
</evidence>
<dbReference type="GO" id="GO:0003677">
    <property type="term" value="F:DNA binding"/>
    <property type="evidence" value="ECO:0007669"/>
    <property type="project" value="InterPro"/>
</dbReference>
<dbReference type="GO" id="GO:0000428">
    <property type="term" value="C:DNA-directed RNA polymerase complex"/>
    <property type="evidence" value="ECO:0007669"/>
    <property type="project" value="UniProtKB-KW"/>
</dbReference>
<evidence type="ECO:0000313" key="8">
    <source>
        <dbReference type="EMBL" id="CAJ1957882.1"/>
    </source>
</evidence>
<dbReference type="Gramene" id="rna-AYBTSS11_LOCUS17443">
    <property type="protein sequence ID" value="CAJ1957882.1"/>
    <property type="gene ID" value="gene-AYBTSS11_LOCUS17443"/>
</dbReference>
<protein>
    <recommendedName>
        <fullName evidence="2">DNA-directed RNA polymerase</fullName>
        <ecNumber evidence="2">2.7.7.6</ecNumber>
    </recommendedName>
</protein>